<organism evidence="1 2">
    <name type="scientific">Frigoriglobus tundricola</name>
    <dbReference type="NCBI Taxonomy" id="2774151"/>
    <lineage>
        <taxon>Bacteria</taxon>
        <taxon>Pseudomonadati</taxon>
        <taxon>Planctomycetota</taxon>
        <taxon>Planctomycetia</taxon>
        <taxon>Gemmatales</taxon>
        <taxon>Gemmataceae</taxon>
        <taxon>Frigoriglobus</taxon>
    </lineage>
</organism>
<evidence type="ECO:0000313" key="2">
    <source>
        <dbReference type="Proteomes" id="UP000503447"/>
    </source>
</evidence>
<name>A0A6M5YYW0_9BACT</name>
<dbReference type="RefSeq" id="WP_171473767.1">
    <property type="nucleotide sequence ID" value="NZ_CP053452.2"/>
</dbReference>
<evidence type="ECO:0008006" key="3">
    <source>
        <dbReference type="Google" id="ProtNLM"/>
    </source>
</evidence>
<protein>
    <recommendedName>
        <fullName evidence="3">Right handed beta helix domain-containing protein</fullName>
    </recommendedName>
</protein>
<dbReference type="InterPro" id="IPR012334">
    <property type="entry name" value="Pectin_lyas_fold"/>
</dbReference>
<dbReference type="Proteomes" id="UP000503447">
    <property type="component" value="Chromosome"/>
</dbReference>
<gene>
    <name evidence="1" type="ORF">FTUN_6231</name>
</gene>
<dbReference type="InterPro" id="IPR011050">
    <property type="entry name" value="Pectin_lyase_fold/virulence"/>
</dbReference>
<evidence type="ECO:0000313" key="1">
    <source>
        <dbReference type="EMBL" id="QJW98636.1"/>
    </source>
</evidence>
<reference evidence="2" key="1">
    <citation type="submission" date="2020-05" db="EMBL/GenBank/DDBJ databases">
        <title>Frigoriglobus tundricola gen. nov., sp. nov., a psychrotolerant cellulolytic planctomycete of the family Gemmataceae with two divergent copies of 16S rRNA gene.</title>
        <authorList>
            <person name="Kulichevskaya I.S."/>
            <person name="Ivanova A.A."/>
            <person name="Naumoff D.G."/>
            <person name="Beletsky A.V."/>
            <person name="Rijpstra W.I.C."/>
            <person name="Sinninghe Damste J.S."/>
            <person name="Mardanov A.V."/>
            <person name="Ravin N.V."/>
            <person name="Dedysh S.N."/>
        </authorList>
    </citation>
    <scope>NUCLEOTIDE SEQUENCE [LARGE SCALE GENOMIC DNA]</scope>
    <source>
        <strain evidence="2">PL17</strain>
    </source>
</reference>
<dbReference type="SUPFAM" id="SSF51126">
    <property type="entry name" value="Pectin lyase-like"/>
    <property type="match status" value="1"/>
</dbReference>
<sequence length="413" mass="42332">MSVTQYATVTDAQAATIPSAITALQTFGYSSVDPDGAGFYTRSSSPGVGSFQSADGAYWVLQESALTPLHFGAKYDGSNQATAMQAWINAGLSTGKPLYLPPHTFSIGSALQVSGTAPLTIRGAGIFQGSQIQLLSQTQDGIDFSGSGRYGLYDFTINSAANPTGGANLNFQGQTNNTVGTIISRVSMFTANVGIASTGMSAFLFDNLDLSATSICASLRDPGDSLIQGGHYTPVGANAGGLFINGNCGGLKILAPKVNAGAAYQYAISMQLQTADGDIQVIGGSYEGWTGVGIVIDTVANVSFSNISISGAQIAGNGAGGRAIYFPNSAHQAGITGKVTIQNNILQSALGVAVDGLNNWQIKDNLMQESGSVIYIGPNCLNGEVTGNRLANNGAIQNNAGGNVYIGKNPGYN</sequence>
<accession>A0A6M5YYW0</accession>
<dbReference type="KEGG" id="ftj:FTUN_6231"/>
<dbReference type="AlphaFoldDB" id="A0A6M5YYW0"/>
<dbReference type="Gene3D" id="2.160.20.10">
    <property type="entry name" value="Single-stranded right-handed beta-helix, Pectin lyase-like"/>
    <property type="match status" value="1"/>
</dbReference>
<dbReference type="EMBL" id="CP053452">
    <property type="protein sequence ID" value="QJW98636.1"/>
    <property type="molecule type" value="Genomic_DNA"/>
</dbReference>
<proteinExistence type="predicted"/>
<keyword evidence="2" id="KW-1185">Reference proteome</keyword>